<evidence type="ECO:0000256" key="1">
    <source>
        <dbReference type="ARBA" id="ARBA00008331"/>
    </source>
</evidence>
<evidence type="ECO:0000256" key="4">
    <source>
        <dbReference type="ARBA" id="ARBA00023002"/>
    </source>
</evidence>
<evidence type="ECO:0000313" key="10">
    <source>
        <dbReference type="Proteomes" id="UP001595711"/>
    </source>
</evidence>
<dbReference type="InterPro" id="IPR020626">
    <property type="entry name" value="Asp_DH_prok"/>
</dbReference>
<keyword evidence="2 6" id="KW-0662">Pyridine nucleotide biosynthesis</keyword>
<dbReference type="InterPro" id="IPR002811">
    <property type="entry name" value="Asp_DH"/>
</dbReference>
<evidence type="ECO:0000256" key="2">
    <source>
        <dbReference type="ARBA" id="ARBA00022642"/>
    </source>
</evidence>
<keyword evidence="10" id="KW-1185">Reference proteome</keyword>
<comment type="pathway">
    <text evidence="6">Cofactor biosynthesis; NAD(+) biosynthesis; iminoaspartate from L-aspartate (dehydrogenase route): step 1/1.</text>
</comment>
<sequence>MSVPQILLIGHGAVAAEVRAAADSTGAFAVGAVLVRPEKVAAVQAELPGMTVIGSLKDLDFTPVVAAECASHSAVRAYGADLLLRGIDFVIASIGALTDDALYAELRAAAQKGGAKLILPAGAVPGIDALNAAMVGGVDKVSYVSRKPPGAWKGTPAEAAVKLDALTEPAVFYIGTARAAARDYPKNANVAATVALAGLGFDATEVRMIADPGVQANIHEITASGAFGDMHLVIRGKPLKSNPKTSSLAAYSTIRAILNCVRPVQI</sequence>
<dbReference type="GO" id="GO:0033735">
    <property type="term" value="F:aspartate dehydrogenase [NAD(P)+] activity"/>
    <property type="evidence" value="ECO:0007669"/>
    <property type="project" value="UniProtKB-EC"/>
</dbReference>
<dbReference type="InterPro" id="IPR036291">
    <property type="entry name" value="NAD(P)-bd_dom_sf"/>
</dbReference>
<evidence type="ECO:0000313" key="9">
    <source>
        <dbReference type="EMBL" id="MFC3677988.1"/>
    </source>
</evidence>
<comment type="catalytic activity">
    <reaction evidence="6">
        <text>L-aspartate + NADP(+) + H2O = oxaloacetate + NH4(+) + NADPH + H(+)</text>
        <dbReference type="Rhea" id="RHEA:11784"/>
        <dbReference type="ChEBI" id="CHEBI:15377"/>
        <dbReference type="ChEBI" id="CHEBI:15378"/>
        <dbReference type="ChEBI" id="CHEBI:16452"/>
        <dbReference type="ChEBI" id="CHEBI:28938"/>
        <dbReference type="ChEBI" id="CHEBI:29991"/>
        <dbReference type="ChEBI" id="CHEBI:57783"/>
        <dbReference type="ChEBI" id="CHEBI:58349"/>
        <dbReference type="EC" id="1.4.1.21"/>
    </reaction>
</comment>
<feature type="binding site" evidence="6">
    <location>
        <position position="189"/>
    </location>
    <ligand>
        <name>NAD(+)</name>
        <dbReference type="ChEBI" id="CHEBI:57540"/>
    </ligand>
</feature>
<reference evidence="10" key="1">
    <citation type="journal article" date="2019" name="Int. J. Syst. Evol. Microbiol.">
        <title>The Global Catalogue of Microorganisms (GCM) 10K type strain sequencing project: providing services to taxonomists for standard genome sequencing and annotation.</title>
        <authorList>
            <consortium name="The Broad Institute Genomics Platform"/>
            <consortium name="The Broad Institute Genome Sequencing Center for Infectious Disease"/>
            <person name="Wu L."/>
            <person name="Ma J."/>
        </authorList>
    </citation>
    <scope>NUCLEOTIDE SEQUENCE [LARGE SCALE GENOMIC DNA]</scope>
    <source>
        <strain evidence="10">KCTC 42182</strain>
    </source>
</reference>
<comment type="similarity">
    <text evidence="1 6">Belongs to the L-aspartate dehydrogenase family.</text>
</comment>
<dbReference type="NCBIfam" id="NF009827">
    <property type="entry name" value="PRK13303.1-2"/>
    <property type="match status" value="1"/>
</dbReference>
<dbReference type="Pfam" id="PF01958">
    <property type="entry name" value="Asp_DH_C"/>
    <property type="match status" value="1"/>
</dbReference>
<protein>
    <recommendedName>
        <fullName evidence="6">L-aspartate dehydrogenase</fullName>
        <ecNumber evidence="6">1.4.1.21</ecNumber>
    </recommendedName>
</protein>
<dbReference type="InterPro" id="IPR005106">
    <property type="entry name" value="Asp/hSer_DH_NAD-bd"/>
</dbReference>
<gene>
    <name evidence="6" type="primary">nadX</name>
    <name evidence="9" type="ORF">ACFOOQ_20715</name>
</gene>
<dbReference type="HAMAP" id="MF_01265">
    <property type="entry name" value="NadX"/>
    <property type="match status" value="1"/>
</dbReference>
<dbReference type="Gene3D" id="3.40.50.720">
    <property type="entry name" value="NAD(P)-binding Rossmann-like Domain"/>
    <property type="match status" value="1"/>
</dbReference>
<evidence type="ECO:0000259" key="8">
    <source>
        <dbReference type="Pfam" id="PF03447"/>
    </source>
</evidence>
<dbReference type="Proteomes" id="UP001595711">
    <property type="component" value="Unassembled WGS sequence"/>
</dbReference>
<dbReference type="Pfam" id="PF03447">
    <property type="entry name" value="NAD_binding_3"/>
    <property type="match status" value="1"/>
</dbReference>
<evidence type="ECO:0000256" key="6">
    <source>
        <dbReference type="HAMAP-Rule" id="MF_01265"/>
    </source>
</evidence>
<feature type="binding site" evidence="6">
    <location>
        <position position="123"/>
    </location>
    <ligand>
        <name>NAD(+)</name>
        <dbReference type="ChEBI" id="CHEBI:57540"/>
    </ligand>
</feature>
<comment type="catalytic activity">
    <reaction evidence="6">
        <text>L-aspartate + NAD(+) + H2O = oxaloacetate + NH4(+) + NADH + H(+)</text>
        <dbReference type="Rhea" id="RHEA:11788"/>
        <dbReference type="ChEBI" id="CHEBI:15377"/>
        <dbReference type="ChEBI" id="CHEBI:15378"/>
        <dbReference type="ChEBI" id="CHEBI:16452"/>
        <dbReference type="ChEBI" id="CHEBI:28938"/>
        <dbReference type="ChEBI" id="CHEBI:29991"/>
        <dbReference type="ChEBI" id="CHEBI:57540"/>
        <dbReference type="ChEBI" id="CHEBI:57945"/>
        <dbReference type="EC" id="1.4.1.21"/>
    </reaction>
</comment>
<evidence type="ECO:0000256" key="3">
    <source>
        <dbReference type="ARBA" id="ARBA00022857"/>
    </source>
</evidence>
<dbReference type="EC" id="1.4.1.21" evidence="6"/>
<keyword evidence="4 6" id="KW-0560">Oxidoreductase</keyword>
<feature type="domain" description="Aspartate/homoserine dehydrogenase NAD-binding" evidence="8">
    <location>
        <begin position="11"/>
        <end position="120"/>
    </location>
</feature>
<dbReference type="PANTHER" id="PTHR31873:SF6">
    <property type="entry name" value="ASPARTATE DEHYDROGENASE DOMAIN-CONTAINING PROTEIN"/>
    <property type="match status" value="1"/>
</dbReference>
<accession>A0ABV7VKF1</accession>
<dbReference type="Gene3D" id="3.30.360.10">
    <property type="entry name" value="Dihydrodipicolinate Reductase, domain 2"/>
    <property type="match status" value="1"/>
</dbReference>
<dbReference type="InterPro" id="IPR011182">
    <property type="entry name" value="L-Asp_DH"/>
</dbReference>
<comment type="caution">
    <text evidence="9">The sequence shown here is derived from an EMBL/GenBank/DDBJ whole genome shotgun (WGS) entry which is preliminary data.</text>
</comment>
<feature type="domain" description="Aspartate dehydrogenase" evidence="7">
    <location>
        <begin position="166"/>
        <end position="254"/>
    </location>
</feature>
<keyword evidence="5 6" id="KW-0520">NAD</keyword>
<comment type="function">
    <text evidence="6">Specifically catalyzes the NAD or NADP-dependent dehydrogenation of L-aspartate to iminoaspartate.</text>
</comment>
<dbReference type="PIRSF" id="PIRSF005227">
    <property type="entry name" value="Asp_dh_NAD_syn"/>
    <property type="match status" value="1"/>
</dbReference>
<dbReference type="RefSeq" id="WP_379729619.1">
    <property type="nucleotide sequence ID" value="NZ_JBHRYJ010000006.1"/>
</dbReference>
<dbReference type="SUPFAM" id="SSF55347">
    <property type="entry name" value="Glyceraldehyde-3-phosphate dehydrogenase-like, C-terminal domain"/>
    <property type="match status" value="1"/>
</dbReference>
<dbReference type="SUPFAM" id="SSF51735">
    <property type="entry name" value="NAD(P)-binding Rossmann-fold domains"/>
    <property type="match status" value="1"/>
</dbReference>
<evidence type="ECO:0000259" key="7">
    <source>
        <dbReference type="Pfam" id="PF01958"/>
    </source>
</evidence>
<dbReference type="PANTHER" id="PTHR31873">
    <property type="entry name" value="L-ASPARTATE DEHYDROGENASE-RELATED"/>
    <property type="match status" value="1"/>
</dbReference>
<keyword evidence="3 6" id="KW-0521">NADP</keyword>
<dbReference type="NCBIfam" id="NF009828">
    <property type="entry name" value="PRK13303.1-3"/>
    <property type="match status" value="1"/>
</dbReference>
<dbReference type="EMBL" id="JBHRYJ010000006">
    <property type="protein sequence ID" value="MFC3677988.1"/>
    <property type="molecule type" value="Genomic_DNA"/>
</dbReference>
<feature type="active site" evidence="6">
    <location>
        <position position="219"/>
    </location>
</feature>
<organism evidence="9 10">
    <name type="scientific">Ferrovibrio xuzhouensis</name>
    <dbReference type="NCBI Taxonomy" id="1576914"/>
    <lineage>
        <taxon>Bacteria</taxon>
        <taxon>Pseudomonadati</taxon>
        <taxon>Pseudomonadota</taxon>
        <taxon>Alphaproteobacteria</taxon>
        <taxon>Rhodospirillales</taxon>
        <taxon>Rhodospirillaceae</taxon>
        <taxon>Ferrovibrio</taxon>
    </lineage>
</organism>
<comment type="miscellaneous">
    <text evidence="6">The iminoaspartate product is unstable in aqueous solution and can decompose to oxaloacetate and ammonia.</text>
</comment>
<name>A0ABV7VKF1_9PROT</name>
<proteinExistence type="inferred from homology"/>
<evidence type="ECO:0000256" key="5">
    <source>
        <dbReference type="ARBA" id="ARBA00023027"/>
    </source>
</evidence>